<evidence type="ECO:0000313" key="3">
    <source>
        <dbReference type="Proteomes" id="UP000054166"/>
    </source>
</evidence>
<dbReference type="Proteomes" id="UP000054166">
    <property type="component" value="Unassembled WGS sequence"/>
</dbReference>
<evidence type="ECO:0000313" key="2">
    <source>
        <dbReference type="EMBL" id="KIM82367.1"/>
    </source>
</evidence>
<dbReference type="GO" id="GO:0006520">
    <property type="term" value="P:amino acid metabolic process"/>
    <property type="evidence" value="ECO:0007669"/>
    <property type="project" value="UniProtKB-ARBA"/>
</dbReference>
<dbReference type="SUPFAM" id="SSF55021">
    <property type="entry name" value="ACT-like"/>
    <property type="match status" value="2"/>
</dbReference>
<dbReference type="Gene3D" id="3.30.2130.10">
    <property type="entry name" value="VC0802-like"/>
    <property type="match status" value="1"/>
</dbReference>
<dbReference type="PANTHER" id="PTHR31131:SF6">
    <property type="entry name" value="CASTOR ACT DOMAIN-CONTAINING PROTEIN"/>
    <property type="match status" value="1"/>
</dbReference>
<dbReference type="EMBL" id="KN832995">
    <property type="protein sequence ID" value="KIM82367.1"/>
    <property type="molecule type" value="Genomic_DNA"/>
</dbReference>
<gene>
    <name evidence="2" type="ORF">PILCRDRAFT_820774</name>
</gene>
<dbReference type="HOGENOM" id="CLU_130568_0_0_1"/>
<dbReference type="GO" id="GO:0046394">
    <property type="term" value="P:carboxylic acid biosynthetic process"/>
    <property type="evidence" value="ECO:0007669"/>
    <property type="project" value="UniProtKB-ARBA"/>
</dbReference>
<dbReference type="OrthoDB" id="58529at2759"/>
<dbReference type="Pfam" id="PF13840">
    <property type="entry name" value="ACT_7"/>
    <property type="match status" value="1"/>
</dbReference>
<dbReference type="PIRSF" id="PIRSF008459">
    <property type="entry name" value="UCP008459"/>
    <property type="match status" value="1"/>
</dbReference>
<proteinExistence type="predicted"/>
<dbReference type="InterPro" id="IPR045865">
    <property type="entry name" value="ACT-like_dom_sf"/>
</dbReference>
<dbReference type="InParanoid" id="A0A0C3BYB3"/>
<protein>
    <recommendedName>
        <fullName evidence="1">CASTOR ACT domain-containing protein</fullName>
    </recommendedName>
</protein>
<accession>A0A0C3BYB3</accession>
<evidence type="ECO:0000259" key="1">
    <source>
        <dbReference type="Pfam" id="PF13840"/>
    </source>
</evidence>
<reference evidence="3" key="2">
    <citation type="submission" date="2015-01" db="EMBL/GenBank/DDBJ databases">
        <title>Evolutionary Origins and Diversification of the Mycorrhizal Mutualists.</title>
        <authorList>
            <consortium name="DOE Joint Genome Institute"/>
            <consortium name="Mycorrhizal Genomics Consortium"/>
            <person name="Kohler A."/>
            <person name="Kuo A."/>
            <person name="Nagy L.G."/>
            <person name="Floudas D."/>
            <person name="Copeland A."/>
            <person name="Barry K.W."/>
            <person name="Cichocki N."/>
            <person name="Veneault-Fourrey C."/>
            <person name="LaButti K."/>
            <person name="Lindquist E.A."/>
            <person name="Lipzen A."/>
            <person name="Lundell T."/>
            <person name="Morin E."/>
            <person name="Murat C."/>
            <person name="Riley R."/>
            <person name="Ohm R."/>
            <person name="Sun H."/>
            <person name="Tunlid A."/>
            <person name="Henrissat B."/>
            <person name="Grigoriev I.V."/>
            <person name="Hibbett D.S."/>
            <person name="Martin F."/>
        </authorList>
    </citation>
    <scope>NUCLEOTIDE SEQUENCE [LARGE SCALE GENOMIC DNA]</scope>
    <source>
        <strain evidence="3">F 1598</strain>
    </source>
</reference>
<dbReference type="AlphaFoldDB" id="A0A0C3BYB3"/>
<sequence length="141" mass="15339">MPPPSSHPSLFLRLLKQPFFVTQLQPNAAIPVPFLEALSSDTSGRFLSITRTAEEISIVGEVASILPVDVDDSKWKCINIAGPMEFGLTGVLSSFTAPLKDAKIPIFAVSTWNTDYILVPMDKTDEAVSVLKNDGWTFAEA</sequence>
<feature type="domain" description="CASTOR ACT" evidence="1">
    <location>
        <begin position="73"/>
        <end position="132"/>
    </location>
</feature>
<dbReference type="PANTHER" id="PTHR31131">
    <property type="entry name" value="CHROMOSOME 1, WHOLE GENOME SHOTGUN SEQUENCE"/>
    <property type="match status" value="1"/>
</dbReference>
<dbReference type="InterPro" id="IPR016540">
    <property type="entry name" value="UCP008459"/>
</dbReference>
<organism evidence="2 3">
    <name type="scientific">Piloderma croceum (strain F 1598)</name>
    <dbReference type="NCBI Taxonomy" id="765440"/>
    <lineage>
        <taxon>Eukaryota</taxon>
        <taxon>Fungi</taxon>
        <taxon>Dikarya</taxon>
        <taxon>Basidiomycota</taxon>
        <taxon>Agaricomycotina</taxon>
        <taxon>Agaricomycetes</taxon>
        <taxon>Agaricomycetidae</taxon>
        <taxon>Atheliales</taxon>
        <taxon>Atheliaceae</taxon>
        <taxon>Piloderma</taxon>
    </lineage>
</organism>
<name>A0A0C3BYB3_PILCF</name>
<keyword evidence="3" id="KW-1185">Reference proteome</keyword>
<dbReference type="InterPro" id="IPR027795">
    <property type="entry name" value="CASTOR_ACT_dom"/>
</dbReference>
<reference evidence="2 3" key="1">
    <citation type="submission" date="2014-04" db="EMBL/GenBank/DDBJ databases">
        <authorList>
            <consortium name="DOE Joint Genome Institute"/>
            <person name="Kuo A."/>
            <person name="Tarkka M."/>
            <person name="Buscot F."/>
            <person name="Kohler A."/>
            <person name="Nagy L.G."/>
            <person name="Floudas D."/>
            <person name="Copeland A."/>
            <person name="Barry K.W."/>
            <person name="Cichocki N."/>
            <person name="Veneault-Fourrey C."/>
            <person name="LaButti K."/>
            <person name="Lindquist E.A."/>
            <person name="Lipzen A."/>
            <person name="Lundell T."/>
            <person name="Morin E."/>
            <person name="Murat C."/>
            <person name="Sun H."/>
            <person name="Tunlid A."/>
            <person name="Henrissat B."/>
            <person name="Grigoriev I.V."/>
            <person name="Hibbett D.S."/>
            <person name="Martin F."/>
            <person name="Nordberg H.P."/>
            <person name="Cantor M.N."/>
            <person name="Hua S.X."/>
        </authorList>
    </citation>
    <scope>NUCLEOTIDE SEQUENCE [LARGE SCALE GENOMIC DNA]</scope>
    <source>
        <strain evidence="2 3">F 1598</strain>
    </source>
</reference>
<dbReference type="InterPro" id="IPR051719">
    <property type="entry name" value="CASTOR_mTORC1"/>
</dbReference>